<evidence type="ECO:0000256" key="9">
    <source>
        <dbReference type="ARBA" id="ARBA00023143"/>
    </source>
</evidence>
<dbReference type="SUPFAM" id="SSF101801">
    <property type="entry name" value="Surface presentation of antigens (SPOA)"/>
    <property type="match status" value="1"/>
</dbReference>
<comment type="caution">
    <text evidence="13">The sequence shown here is derived from an EMBL/GenBank/DDBJ whole genome shotgun (WGS) entry which is preliminary data.</text>
</comment>
<comment type="subcellular location">
    <subcellularLocation>
        <location evidence="1">Bacterial flagellum basal body</location>
    </subcellularLocation>
    <subcellularLocation>
        <location evidence="2">Cell membrane</location>
        <topology evidence="2">Peripheral membrane protein</topology>
    </subcellularLocation>
</comment>
<keyword evidence="13" id="KW-0282">Flagellum</keyword>
<evidence type="ECO:0000256" key="3">
    <source>
        <dbReference type="ARBA" id="ARBA00011049"/>
    </source>
</evidence>
<proteinExistence type="inferred from homology"/>
<feature type="domain" description="Flagellar motor switch protein FliN-like C-terminal" evidence="12">
    <location>
        <begin position="246"/>
        <end position="315"/>
    </location>
</feature>
<keyword evidence="7" id="KW-0283">Flagellar rotation</keyword>
<comment type="function">
    <text evidence="10">FliM is one of three proteins (FliG, FliN, FliM) that forms the rotor-mounted switch complex (C ring), located at the base of the basal body. This complex interacts with the CheY and CheZ chemotaxis proteins, in addition to contacting components of the motor that determine the direction of flagellar rotation.</text>
</comment>
<dbReference type="EMBL" id="DSFP01000030">
    <property type="protein sequence ID" value="HEW45582.1"/>
    <property type="molecule type" value="Genomic_DNA"/>
</dbReference>
<dbReference type="SUPFAM" id="SSF103039">
    <property type="entry name" value="CheC-like"/>
    <property type="match status" value="1"/>
</dbReference>
<comment type="similarity">
    <text evidence="3">Belongs to the FliM family.</text>
</comment>
<evidence type="ECO:0000259" key="12">
    <source>
        <dbReference type="Pfam" id="PF01052"/>
    </source>
</evidence>
<evidence type="ECO:0000256" key="2">
    <source>
        <dbReference type="ARBA" id="ARBA00004202"/>
    </source>
</evidence>
<dbReference type="InterPro" id="IPR036429">
    <property type="entry name" value="SpoA-like_sf"/>
</dbReference>
<dbReference type="PANTHER" id="PTHR30034:SF6">
    <property type="entry name" value="YOP PROTEINS TRANSLOCATION PROTEIN Q"/>
    <property type="match status" value="1"/>
</dbReference>
<evidence type="ECO:0000256" key="4">
    <source>
        <dbReference type="ARBA" id="ARBA00021898"/>
    </source>
</evidence>
<dbReference type="PIRSF" id="PIRSF002888">
    <property type="entry name" value="FliM"/>
    <property type="match status" value="1"/>
</dbReference>
<evidence type="ECO:0000256" key="5">
    <source>
        <dbReference type="ARBA" id="ARBA00022475"/>
    </source>
</evidence>
<sequence length="319" mass="36062">MADELLSQEEINLLLQTLGKEEKKEAVIEEEKIKPLDLTLFEHISAGRIAGLELIFERWINGLRKGLTSLIVTIPDIFKESVNIVRFGDFVAKLPLPCAVGIFNIEPLRGQCLIAIDPRLIYIVISSVFGGSAKQYKIEGKEFTRIEMRFIQRLLNLCYQELELAWSTVMKVRIVPINIETNPTLLTVSRAKEKFILLKLTVIIEGSEGYIYLAIPEASIAPYKDMLKGTTEIKSKSAQKDPIKAFQKIPLKLEVLLGGSQISFKRLLELKQGDVIILDKSVKEPLEVKVEGLSKFLAFLGQLGRKKAIKIYKHIQKED</sequence>
<dbReference type="Gene3D" id="3.40.1550.10">
    <property type="entry name" value="CheC-like"/>
    <property type="match status" value="1"/>
</dbReference>
<protein>
    <recommendedName>
        <fullName evidence="4 11">Flagellar motor switch protein FliM</fullName>
    </recommendedName>
</protein>
<keyword evidence="6" id="KW-0145">Chemotaxis</keyword>
<evidence type="ECO:0000256" key="6">
    <source>
        <dbReference type="ARBA" id="ARBA00022500"/>
    </source>
</evidence>
<evidence type="ECO:0000256" key="8">
    <source>
        <dbReference type="ARBA" id="ARBA00023136"/>
    </source>
</evidence>
<keyword evidence="13" id="KW-0969">Cilium</keyword>
<keyword evidence="5" id="KW-1003">Cell membrane</keyword>
<dbReference type="AlphaFoldDB" id="A0A7C2V4N9"/>
<dbReference type="GO" id="GO:0005886">
    <property type="term" value="C:plasma membrane"/>
    <property type="evidence" value="ECO:0007669"/>
    <property type="project" value="UniProtKB-SubCell"/>
</dbReference>
<dbReference type="GO" id="GO:0009425">
    <property type="term" value="C:bacterial-type flagellum basal body"/>
    <property type="evidence" value="ECO:0007669"/>
    <property type="project" value="UniProtKB-SubCell"/>
</dbReference>
<keyword evidence="9" id="KW-0975">Bacterial flagellum</keyword>
<organism evidence="13">
    <name type="scientific">Hydrogenobacter sp</name>
    <dbReference type="NCBI Taxonomy" id="2152829"/>
    <lineage>
        <taxon>Bacteria</taxon>
        <taxon>Pseudomonadati</taxon>
        <taxon>Aquificota</taxon>
        <taxon>Aquificia</taxon>
        <taxon>Aquificales</taxon>
        <taxon>Aquificaceae</taxon>
        <taxon>Hydrogenobacter</taxon>
    </lineage>
</organism>
<reference evidence="13" key="1">
    <citation type="journal article" date="2020" name="mSystems">
        <title>Genome- and Community-Level Interaction Insights into Carbon Utilization and Element Cycling Functions of Hydrothermarchaeota in Hydrothermal Sediment.</title>
        <authorList>
            <person name="Zhou Z."/>
            <person name="Liu Y."/>
            <person name="Xu W."/>
            <person name="Pan J."/>
            <person name="Luo Z.H."/>
            <person name="Li M."/>
        </authorList>
    </citation>
    <scope>NUCLEOTIDE SEQUENCE [LARGE SCALE GENOMIC DNA]</scope>
    <source>
        <strain evidence="13">SpSt-132</strain>
    </source>
</reference>
<keyword evidence="13" id="KW-0966">Cell projection</keyword>
<dbReference type="InterPro" id="IPR028976">
    <property type="entry name" value="CheC-like_sf"/>
</dbReference>
<gene>
    <name evidence="13" type="primary">fliM</name>
    <name evidence="13" type="ORF">ENO47_02770</name>
</gene>
<keyword evidence="8" id="KW-0472">Membrane</keyword>
<dbReference type="GO" id="GO:0003774">
    <property type="term" value="F:cytoskeletal motor activity"/>
    <property type="evidence" value="ECO:0007669"/>
    <property type="project" value="InterPro"/>
</dbReference>
<evidence type="ECO:0000313" key="13">
    <source>
        <dbReference type="EMBL" id="HEW45582.1"/>
    </source>
</evidence>
<dbReference type="GO" id="GO:0050918">
    <property type="term" value="P:positive chemotaxis"/>
    <property type="evidence" value="ECO:0007669"/>
    <property type="project" value="TreeGrafter"/>
</dbReference>
<evidence type="ECO:0000256" key="7">
    <source>
        <dbReference type="ARBA" id="ARBA00022779"/>
    </source>
</evidence>
<evidence type="ECO:0000256" key="1">
    <source>
        <dbReference type="ARBA" id="ARBA00004117"/>
    </source>
</evidence>
<evidence type="ECO:0000256" key="10">
    <source>
        <dbReference type="ARBA" id="ARBA00025044"/>
    </source>
</evidence>
<evidence type="ECO:0000256" key="11">
    <source>
        <dbReference type="NCBIfam" id="TIGR01397"/>
    </source>
</evidence>
<dbReference type="GO" id="GO:0071978">
    <property type="term" value="P:bacterial-type flagellum-dependent swarming motility"/>
    <property type="evidence" value="ECO:0007669"/>
    <property type="project" value="TreeGrafter"/>
</dbReference>
<dbReference type="InterPro" id="IPR001543">
    <property type="entry name" value="FliN-like_C"/>
</dbReference>
<dbReference type="NCBIfam" id="TIGR01397">
    <property type="entry name" value="fliM_switch"/>
    <property type="match status" value="1"/>
</dbReference>
<accession>A0A7C2V4N9</accession>
<dbReference type="CDD" id="cd17908">
    <property type="entry name" value="FliM"/>
    <property type="match status" value="1"/>
</dbReference>
<name>A0A7C2V4N9_9AQUI</name>
<dbReference type="Gene3D" id="2.30.330.10">
    <property type="entry name" value="SpoA-like"/>
    <property type="match status" value="1"/>
</dbReference>
<dbReference type="Pfam" id="PF01052">
    <property type="entry name" value="FliMN_C"/>
    <property type="match status" value="1"/>
</dbReference>
<dbReference type="PRINTS" id="PR00955">
    <property type="entry name" value="FLGMOTORFLIM"/>
</dbReference>
<dbReference type="PANTHER" id="PTHR30034">
    <property type="entry name" value="FLAGELLAR MOTOR SWITCH PROTEIN FLIM"/>
    <property type="match status" value="1"/>
</dbReference>
<dbReference type="InterPro" id="IPR001689">
    <property type="entry name" value="Flag_FliM"/>
</dbReference>
<dbReference type="Pfam" id="PF02154">
    <property type="entry name" value="FliM"/>
    <property type="match status" value="1"/>
</dbReference>